<evidence type="ECO:0000313" key="3">
    <source>
        <dbReference type="Proteomes" id="UP000819052"/>
    </source>
</evidence>
<sequence length="230" mass="24512">MPEAKGKAVPAPVALFDPSTFQLDAANVTRASLAVKTTLHRIHQDTYGAVQFNPGFGNARFSPINDAKGNAIPTIYAGATFECAAMESVFHDVPYAAGLKAYDKAKLAGQVHSIVETTALLVLADLGTKALHKLGITRQSLIDTEKDRYPFTRTVAQAIHAQCPDLQGICWTSRQDDQATAYVLFSDRIAVRALQHVGTSKSVAGDAATYEALLDLAEVIGVDIVPGKSS</sequence>
<gene>
    <name evidence="2" type="ORF">F1609_32960</name>
</gene>
<organism evidence="2 3">
    <name type="scientific">Massilia aquatica</name>
    <dbReference type="NCBI Taxonomy" id="2609000"/>
    <lineage>
        <taxon>Bacteria</taxon>
        <taxon>Pseudomonadati</taxon>
        <taxon>Pseudomonadota</taxon>
        <taxon>Betaproteobacteria</taxon>
        <taxon>Burkholderiales</taxon>
        <taxon>Oxalobacteraceae</taxon>
        <taxon>Telluria group</taxon>
        <taxon>Massilia</taxon>
    </lineage>
</organism>
<dbReference type="RefSeq" id="WP_167082052.1">
    <property type="nucleotide sequence ID" value="NZ_VVIW01000045.1"/>
</dbReference>
<name>A0ABX0MCX3_9BURK</name>
<dbReference type="Pfam" id="PF08808">
    <property type="entry name" value="RES"/>
    <property type="match status" value="1"/>
</dbReference>
<dbReference type="InterPro" id="IPR014914">
    <property type="entry name" value="RES_dom"/>
</dbReference>
<proteinExistence type="predicted"/>
<accession>A0ABX0MCX3</accession>
<dbReference type="SMART" id="SM00953">
    <property type="entry name" value="RES"/>
    <property type="match status" value="1"/>
</dbReference>
<dbReference type="Proteomes" id="UP000819052">
    <property type="component" value="Unassembled WGS sequence"/>
</dbReference>
<evidence type="ECO:0000313" key="2">
    <source>
        <dbReference type="EMBL" id="NHZ44922.1"/>
    </source>
</evidence>
<protein>
    <submittedName>
        <fullName evidence="2">RES family NAD+ phosphorylase</fullName>
    </submittedName>
</protein>
<feature type="domain" description="RES" evidence="1">
    <location>
        <begin position="52"/>
        <end position="197"/>
    </location>
</feature>
<reference evidence="2 3" key="1">
    <citation type="submission" date="2019-09" db="EMBL/GenBank/DDBJ databases">
        <title>Taxonomy of Antarctic Massilia spp.: description of Massilia rubra sp. nov., Massilia aquatica sp. nov., Massilia mucilaginosa sp. nov., Massilia frigida sp. nov. isolated from streams, lakes and regoliths.</title>
        <authorList>
            <person name="Holochova P."/>
            <person name="Sedlacek I."/>
            <person name="Kralova S."/>
            <person name="Maslanova I."/>
            <person name="Busse H.-J."/>
            <person name="Stankova E."/>
            <person name="Vrbovska V."/>
            <person name="Kovarovic V."/>
            <person name="Bartak M."/>
            <person name="Svec P."/>
            <person name="Pantucek R."/>
        </authorList>
    </citation>
    <scope>NUCLEOTIDE SEQUENCE [LARGE SCALE GENOMIC DNA]</scope>
    <source>
        <strain evidence="2 3">CCM 8693</strain>
    </source>
</reference>
<keyword evidence="3" id="KW-1185">Reference proteome</keyword>
<comment type="caution">
    <text evidence="2">The sequence shown here is derived from an EMBL/GenBank/DDBJ whole genome shotgun (WGS) entry which is preliminary data.</text>
</comment>
<dbReference type="EMBL" id="VVIW01000045">
    <property type="protein sequence ID" value="NHZ44922.1"/>
    <property type="molecule type" value="Genomic_DNA"/>
</dbReference>
<evidence type="ECO:0000259" key="1">
    <source>
        <dbReference type="SMART" id="SM00953"/>
    </source>
</evidence>